<sequence>MAWKWKLLSITLLSKGRFLGCDSSSDKVFPNVPAVPGMPCQGEDRSIYRRGARRWRKLYRVNGHIFQAKRFNRRAFCAYCNDRIWGLGRQGFKCTQCKLLVHKKCHKLVRLVCTNDASATLLSTSSTSSHQGNSADSSMYIEEGQGPHPPHLNQHHHHHSHNDRGHWSATGRQNGDSSVLSSGSSSEKSKLIAKDSPESELPAGIGMPRSISDTFPVEENSKPDESLEPGSQRQYCLNDFELIRVIGRGSYAKVLMVELKKTSRVYAMKVIKKALVTDDEDIDWVQTEKHVFEQASNHPFLVGLHSCFQTPSRLFFVIEFVRGGDLMFHMQRQRRLPEEHARFYAAEISVALNFLHCKGIIYRDLKLDNVLLDHEGHIKLTDYGMCKEGIRPGDTTSTFCGTPNYIAPEILRGEEYSFSVDWWALGVLLYEMLAGRSPFDIFGTSENPDLNSEDYLFQVILEKTIRIPRSLSVKAASVLKGFLNKNPADRLGCHHETGFLDIVHHPFFKSIEWDLLEKKQISPPFKPRLESDRDLDHFDPQFTSEPVQLTPDDPKVIEKIDQSEFEGFEYVNPLLMSLEDCV</sequence>
<dbReference type="PROSITE" id="PS00479">
    <property type="entry name" value="ZF_DAG_PE_1"/>
    <property type="match status" value="1"/>
</dbReference>
<dbReference type="GO" id="GO:0007163">
    <property type="term" value="P:establishment or maintenance of cell polarity"/>
    <property type="evidence" value="ECO:0007669"/>
    <property type="project" value="InterPro"/>
</dbReference>
<evidence type="ECO:0000256" key="5">
    <source>
        <dbReference type="ARBA" id="ARBA00022679"/>
    </source>
</evidence>
<dbReference type="Pfam" id="PF00069">
    <property type="entry name" value="Pkinase"/>
    <property type="match status" value="1"/>
</dbReference>
<dbReference type="Pfam" id="PF00433">
    <property type="entry name" value="Pkinase_C"/>
    <property type="match status" value="1"/>
</dbReference>
<evidence type="ECO:0000256" key="13">
    <source>
        <dbReference type="PIRSR" id="PIRSR000554-1"/>
    </source>
</evidence>
<evidence type="ECO:0000256" key="11">
    <source>
        <dbReference type="ARBA" id="ARBA00022840"/>
    </source>
</evidence>
<dbReference type="EMBL" id="LJIJ01000236">
    <property type="protein sequence ID" value="ODN00046.1"/>
    <property type="molecule type" value="Genomic_DNA"/>
</dbReference>
<dbReference type="Pfam" id="PF00130">
    <property type="entry name" value="C1_1"/>
    <property type="match status" value="1"/>
</dbReference>
<dbReference type="SMART" id="SM00109">
    <property type="entry name" value="C1"/>
    <property type="match status" value="1"/>
</dbReference>
<dbReference type="PROSITE" id="PS51285">
    <property type="entry name" value="AGC_KINASE_CTER"/>
    <property type="match status" value="1"/>
</dbReference>
<evidence type="ECO:0000256" key="16">
    <source>
        <dbReference type="SAM" id="MobiDB-lite"/>
    </source>
</evidence>
<dbReference type="EC" id="2.7.11.13" evidence="2 12"/>
<dbReference type="InterPro" id="IPR017441">
    <property type="entry name" value="Protein_kinase_ATP_BS"/>
</dbReference>
<feature type="signal peptide" evidence="17">
    <location>
        <begin position="1"/>
        <end position="18"/>
    </location>
</feature>
<dbReference type="SUPFAM" id="SSF57889">
    <property type="entry name" value="Cysteine-rich domain"/>
    <property type="match status" value="1"/>
</dbReference>
<evidence type="ECO:0000256" key="3">
    <source>
        <dbReference type="ARBA" id="ARBA00022527"/>
    </source>
</evidence>
<dbReference type="CDD" id="cd05588">
    <property type="entry name" value="STKc_aPKC"/>
    <property type="match status" value="1"/>
</dbReference>
<dbReference type="Gene3D" id="3.30.200.20">
    <property type="entry name" value="Phosphorylase Kinase, domain 1"/>
    <property type="match status" value="1"/>
</dbReference>
<dbReference type="Gene3D" id="3.30.60.20">
    <property type="match status" value="1"/>
</dbReference>
<keyword evidence="7 12" id="KW-0547">Nucleotide-binding</keyword>
<comment type="similarity">
    <text evidence="1 12">Belongs to the protein kinase superfamily. AGC Ser/Thr protein kinase family. PKC subfamily.</text>
</comment>
<evidence type="ECO:0000313" key="21">
    <source>
        <dbReference type="EMBL" id="ODN00046.1"/>
    </source>
</evidence>
<dbReference type="GO" id="GO:0005524">
    <property type="term" value="F:ATP binding"/>
    <property type="evidence" value="ECO:0007669"/>
    <property type="project" value="UniProtKB-UniRule"/>
</dbReference>
<dbReference type="PROSITE" id="PS50011">
    <property type="entry name" value="PROTEIN_KINASE_DOM"/>
    <property type="match status" value="1"/>
</dbReference>
<evidence type="ECO:0000256" key="15">
    <source>
        <dbReference type="PROSITE-ProRule" id="PRU10141"/>
    </source>
</evidence>
<feature type="domain" description="Protein kinase" evidence="18">
    <location>
        <begin position="240"/>
        <end position="508"/>
    </location>
</feature>
<comment type="catalytic activity">
    <reaction evidence="12">
        <text>L-threonyl-[protein] + ATP = O-phospho-L-threonyl-[protein] + ADP + H(+)</text>
        <dbReference type="Rhea" id="RHEA:46608"/>
        <dbReference type="Rhea" id="RHEA-COMP:11060"/>
        <dbReference type="Rhea" id="RHEA-COMP:11605"/>
        <dbReference type="ChEBI" id="CHEBI:15378"/>
        <dbReference type="ChEBI" id="CHEBI:30013"/>
        <dbReference type="ChEBI" id="CHEBI:30616"/>
        <dbReference type="ChEBI" id="CHEBI:61977"/>
        <dbReference type="ChEBI" id="CHEBI:456216"/>
        <dbReference type="EC" id="2.7.11.13"/>
    </reaction>
</comment>
<dbReference type="AlphaFoldDB" id="A0A1D2N523"/>
<keyword evidence="9 12" id="KW-0418">Kinase</keyword>
<evidence type="ECO:0000259" key="20">
    <source>
        <dbReference type="PROSITE" id="PS51285"/>
    </source>
</evidence>
<dbReference type="InterPro" id="IPR017892">
    <property type="entry name" value="Pkinase_C"/>
</dbReference>
<dbReference type="Gene3D" id="1.10.510.10">
    <property type="entry name" value="Transferase(Phosphotransferase) domain 1"/>
    <property type="match status" value="1"/>
</dbReference>
<accession>A0A1D2N523</accession>
<keyword evidence="6" id="KW-0479">Metal-binding</keyword>
<dbReference type="SMART" id="SM00133">
    <property type="entry name" value="S_TK_X"/>
    <property type="match status" value="1"/>
</dbReference>
<dbReference type="OMA" id="FINPEIM"/>
<dbReference type="PANTHER" id="PTHR24351">
    <property type="entry name" value="RIBOSOMAL PROTEIN S6 KINASE"/>
    <property type="match status" value="1"/>
</dbReference>
<dbReference type="OrthoDB" id="63267at2759"/>
<dbReference type="PIRSF" id="PIRSF000554">
    <property type="entry name" value="PKC_zeta"/>
    <property type="match status" value="1"/>
</dbReference>
<evidence type="ECO:0000313" key="22">
    <source>
        <dbReference type="Proteomes" id="UP000094527"/>
    </source>
</evidence>
<dbReference type="CDD" id="cd20794">
    <property type="entry name" value="C1_aPKC"/>
    <property type="match status" value="1"/>
</dbReference>
<evidence type="ECO:0000256" key="9">
    <source>
        <dbReference type="ARBA" id="ARBA00022777"/>
    </source>
</evidence>
<evidence type="ECO:0000256" key="6">
    <source>
        <dbReference type="ARBA" id="ARBA00022723"/>
    </source>
</evidence>
<dbReference type="FunFam" id="3.30.200.20:FF:000070">
    <property type="entry name" value="Protein kinase C"/>
    <property type="match status" value="1"/>
</dbReference>
<dbReference type="InterPro" id="IPR046349">
    <property type="entry name" value="C1-like_sf"/>
</dbReference>
<dbReference type="FunFam" id="1.10.510.10:FF:000048">
    <property type="entry name" value="Protein kinase C"/>
    <property type="match status" value="1"/>
</dbReference>
<dbReference type="PROSITE" id="PS00108">
    <property type="entry name" value="PROTEIN_KINASE_ST"/>
    <property type="match status" value="1"/>
</dbReference>
<feature type="compositionally biased region" description="Basic and acidic residues" evidence="16">
    <location>
        <begin position="187"/>
        <end position="197"/>
    </location>
</feature>
<feature type="binding site" evidence="15">
    <location>
        <position position="273"/>
    </location>
    <ligand>
        <name>ATP</name>
        <dbReference type="ChEBI" id="CHEBI:30616"/>
    </ligand>
</feature>
<dbReference type="SUPFAM" id="SSF56112">
    <property type="entry name" value="Protein kinase-like (PK-like)"/>
    <property type="match status" value="1"/>
</dbReference>
<evidence type="ECO:0000256" key="1">
    <source>
        <dbReference type="ARBA" id="ARBA00005490"/>
    </source>
</evidence>
<dbReference type="SMART" id="SM00220">
    <property type="entry name" value="S_TKc"/>
    <property type="match status" value="1"/>
</dbReference>
<evidence type="ECO:0000259" key="19">
    <source>
        <dbReference type="PROSITE" id="PS50081"/>
    </source>
</evidence>
<dbReference type="FunFam" id="3.30.60.20:FF:000012">
    <property type="entry name" value="Protein kinase C"/>
    <property type="match status" value="1"/>
</dbReference>
<feature type="compositionally biased region" description="Low complexity" evidence="16">
    <location>
        <begin position="177"/>
        <end position="186"/>
    </location>
</feature>
<dbReference type="Proteomes" id="UP000094527">
    <property type="component" value="Unassembled WGS sequence"/>
</dbReference>
<evidence type="ECO:0000256" key="8">
    <source>
        <dbReference type="ARBA" id="ARBA00022771"/>
    </source>
</evidence>
<feature type="binding site" evidence="14">
    <location>
        <begin position="246"/>
        <end position="254"/>
    </location>
    <ligand>
        <name>ATP</name>
        <dbReference type="ChEBI" id="CHEBI:30616"/>
    </ligand>
</feature>
<dbReference type="InterPro" id="IPR000719">
    <property type="entry name" value="Prot_kinase_dom"/>
</dbReference>
<evidence type="ECO:0000259" key="18">
    <source>
        <dbReference type="PROSITE" id="PS50011"/>
    </source>
</evidence>
<dbReference type="STRING" id="48709.A0A1D2N523"/>
<dbReference type="PROSITE" id="PS00107">
    <property type="entry name" value="PROTEIN_KINASE_ATP"/>
    <property type="match status" value="1"/>
</dbReference>
<keyword evidence="3 12" id="KW-0723">Serine/threonine-protein kinase</keyword>
<dbReference type="PROSITE" id="PS50081">
    <property type="entry name" value="ZF_DAG_PE_2"/>
    <property type="match status" value="1"/>
</dbReference>
<organism evidence="21 22">
    <name type="scientific">Orchesella cincta</name>
    <name type="common">Springtail</name>
    <name type="synonym">Podura cincta</name>
    <dbReference type="NCBI Taxonomy" id="48709"/>
    <lineage>
        <taxon>Eukaryota</taxon>
        <taxon>Metazoa</taxon>
        <taxon>Ecdysozoa</taxon>
        <taxon>Arthropoda</taxon>
        <taxon>Hexapoda</taxon>
        <taxon>Collembola</taxon>
        <taxon>Entomobryomorpha</taxon>
        <taxon>Entomobryoidea</taxon>
        <taxon>Orchesellidae</taxon>
        <taxon>Orchesellinae</taxon>
        <taxon>Orchesella</taxon>
    </lineage>
</organism>
<dbReference type="InterPro" id="IPR002219">
    <property type="entry name" value="PKC_DAG/PE"/>
</dbReference>
<feature type="domain" description="Phorbol-ester/DAG-type" evidence="19">
    <location>
        <begin position="63"/>
        <end position="113"/>
    </location>
</feature>
<feature type="domain" description="AGC-kinase C-terminal" evidence="20">
    <location>
        <begin position="509"/>
        <end position="580"/>
    </location>
</feature>
<evidence type="ECO:0000256" key="10">
    <source>
        <dbReference type="ARBA" id="ARBA00022833"/>
    </source>
</evidence>
<dbReference type="GO" id="GO:0004697">
    <property type="term" value="F:diacylglycerol-dependent serine/threonine kinase activity"/>
    <property type="evidence" value="ECO:0007669"/>
    <property type="project" value="UniProtKB-UniRule"/>
</dbReference>
<dbReference type="InterPro" id="IPR012233">
    <property type="entry name" value="PKC"/>
</dbReference>
<feature type="region of interest" description="Disordered" evidence="16">
    <location>
        <begin position="122"/>
        <end position="230"/>
    </location>
</feature>
<evidence type="ECO:0000256" key="7">
    <source>
        <dbReference type="ARBA" id="ARBA00022741"/>
    </source>
</evidence>
<name>A0A1D2N523_ORCCI</name>
<proteinExistence type="inferred from homology"/>
<keyword evidence="5 12" id="KW-0808">Transferase</keyword>
<comment type="caution">
    <text evidence="21">The sequence shown here is derived from an EMBL/GenBank/DDBJ whole genome shotgun (WGS) entry which is preliminary data.</text>
</comment>
<keyword evidence="4" id="KW-0597">Phosphoprotein</keyword>
<dbReference type="PRINTS" id="PR00008">
    <property type="entry name" value="DAGPEDOMAIN"/>
</dbReference>
<dbReference type="InterPro" id="IPR034659">
    <property type="entry name" value="Atypical_PKC"/>
</dbReference>
<dbReference type="InterPro" id="IPR020454">
    <property type="entry name" value="DAG/PE-bd"/>
</dbReference>
<keyword evidence="11 12" id="KW-0067">ATP-binding</keyword>
<keyword evidence="17" id="KW-0732">Signal</keyword>
<feature type="binding site" evidence="14">
    <location>
        <position position="269"/>
    </location>
    <ligand>
        <name>ATP</name>
        <dbReference type="ChEBI" id="CHEBI:30616"/>
    </ligand>
</feature>
<gene>
    <name evidence="21" type="ORF">Ocin01_06634</name>
</gene>
<dbReference type="GO" id="GO:0008270">
    <property type="term" value="F:zinc ion binding"/>
    <property type="evidence" value="ECO:0007669"/>
    <property type="project" value="UniProtKB-KW"/>
</dbReference>
<dbReference type="InterPro" id="IPR008271">
    <property type="entry name" value="Ser/Thr_kinase_AS"/>
</dbReference>
<dbReference type="InterPro" id="IPR000961">
    <property type="entry name" value="AGC-kinase_C"/>
</dbReference>
<keyword evidence="8" id="KW-0863">Zinc-finger</keyword>
<evidence type="ECO:0000256" key="17">
    <source>
        <dbReference type="SAM" id="SignalP"/>
    </source>
</evidence>
<protein>
    <recommendedName>
        <fullName evidence="2 12">Protein kinase C</fullName>
        <ecNumber evidence="2 12">2.7.11.13</ecNumber>
    </recommendedName>
</protein>
<evidence type="ECO:0000256" key="2">
    <source>
        <dbReference type="ARBA" id="ARBA00012429"/>
    </source>
</evidence>
<keyword evidence="22" id="KW-1185">Reference proteome</keyword>
<feature type="active site" description="Proton acceptor" evidence="13">
    <location>
        <position position="364"/>
    </location>
</feature>
<reference evidence="21 22" key="1">
    <citation type="journal article" date="2016" name="Genome Biol. Evol.">
        <title>Gene Family Evolution Reflects Adaptation to Soil Environmental Stressors in the Genome of the Collembolan Orchesella cincta.</title>
        <authorList>
            <person name="Faddeeva-Vakhrusheva A."/>
            <person name="Derks M.F."/>
            <person name="Anvar S.Y."/>
            <person name="Agamennone V."/>
            <person name="Suring W."/>
            <person name="Smit S."/>
            <person name="van Straalen N.M."/>
            <person name="Roelofs D."/>
        </authorList>
    </citation>
    <scope>NUCLEOTIDE SEQUENCE [LARGE SCALE GENOMIC DNA]</scope>
    <source>
        <tissue evidence="21">Mixed pool</tissue>
    </source>
</reference>
<feature type="chain" id="PRO_5008905046" description="Protein kinase C" evidence="17">
    <location>
        <begin position="19"/>
        <end position="582"/>
    </location>
</feature>
<evidence type="ECO:0000256" key="4">
    <source>
        <dbReference type="ARBA" id="ARBA00022553"/>
    </source>
</evidence>
<evidence type="ECO:0000256" key="14">
    <source>
        <dbReference type="PIRSR" id="PIRSR000554-2"/>
    </source>
</evidence>
<evidence type="ECO:0000256" key="12">
    <source>
        <dbReference type="PIRNR" id="PIRNR000554"/>
    </source>
</evidence>
<dbReference type="InterPro" id="IPR011009">
    <property type="entry name" value="Kinase-like_dom_sf"/>
</dbReference>
<keyword evidence="10" id="KW-0862">Zinc</keyword>